<dbReference type="Proteomes" id="UP000319817">
    <property type="component" value="Chromosome"/>
</dbReference>
<reference evidence="6 7" key="1">
    <citation type="submission" date="2019-02" db="EMBL/GenBank/DDBJ databases">
        <title>Deep-cultivation of Planctomycetes and their phenomic and genomic characterization uncovers novel biology.</title>
        <authorList>
            <person name="Wiegand S."/>
            <person name="Jogler M."/>
            <person name="Boedeker C."/>
            <person name="Pinto D."/>
            <person name="Vollmers J."/>
            <person name="Rivas-Marin E."/>
            <person name="Kohn T."/>
            <person name="Peeters S.H."/>
            <person name="Heuer A."/>
            <person name="Rast P."/>
            <person name="Oberbeckmann S."/>
            <person name="Bunk B."/>
            <person name="Jeske O."/>
            <person name="Meyerdierks A."/>
            <person name="Storesund J.E."/>
            <person name="Kallscheuer N."/>
            <person name="Luecker S."/>
            <person name="Lage O.M."/>
            <person name="Pohl T."/>
            <person name="Merkel B.J."/>
            <person name="Hornburger P."/>
            <person name="Mueller R.-W."/>
            <person name="Bruemmer F."/>
            <person name="Labrenz M."/>
            <person name="Spormann A.M."/>
            <person name="Op den Camp H."/>
            <person name="Overmann J."/>
            <person name="Amann R."/>
            <person name="Jetten M.S.M."/>
            <person name="Mascher T."/>
            <person name="Medema M.H."/>
            <person name="Devos D.P."/>
            <person name="Kaster A.-K."/>
            <person name="Ovreas L."/>
            <person name="Rohde M."/>
            <person name="Galperin M.Y."/>
            <person name="Jogler C."/>
        </authorList>
    </citation>
    <scope>NUCLEOTIDE SEQUENCE [LARGE SCALE GENOMIC DNA]</scope>
    <source>
        <strain evidence="6 7">K23_9</strain>
    </source>
</reference>
<keyword evidence="4" id="KW-0812">Transmembrane</keyword>
<dbReference type="PANTHER" id="PTHR10434:SF11">
    <property type="entry name" value="1-ACYL-SN-GLYCEROL-3-PHOSPHATE ACYLTRANSFERASE"/>
    <property type="match status" value="1"/>
</dbReference>
<dbReference type="SMART" id="SM00563">
    <property type="entry name" value="PlsC"/>
    <property type="match status" value="1"/>
</dbReference>
<name>A0A517NP54_9BACT</name>
<dbReference type="SUPFAM" id="SSF69593">
    <property type="entry name" value="Glycerol-3-phosphate (1)-acyltransferase"/>
    <property type="match status" value="1"/>
</dbReference>
<evidence type="ECO:0000256" key="2">
    <source>
        <dbReference type="ARBA" id="ARBA00022679"/>
    </source>
</evidence>
<dbReference type="PANTHER" id="PTHR10434">
    <property type="entry name" value="1-ACYL-SN-GLYCEROL-3-PHOSPHATE ACYLTRANSFERASE"/>
    <property type="match status" value="1"/>
</dbReference>
<evidence type="ECO:0000256" key="3">
    <source>
        <dbReference type="ARBA" id="ARBA00023315"/>
    </source>
</evidence>
<dbReference type="Pfam" id="PF01553">
    <property type="entry name" value="Acyltransferase"/>
    <property type="match status" value="1"/>
</dbReference>
<dbReference type="EMBL" id="CP036526">
    <property type="protein sequence ID" value="QDT08911.1"/>
    <property type="molecule type" value="Genomic_DNA"/>
</dbReference>
<gene>
    <name evidence="6" type="ORF">K239x_08540</name>
</gene>
<dbReference type="RefSeq" id="WP_145416379.1">
    <property type="nucleotide sequence ID" value="NZ_CP036526.1"/>
</dbReference>
<keyword evidence="7" id="KW-1185">Reference proteome</keyword>
<dbReference type="OrthoDB" id="9803035at2"/>
<proteinExistence type="predicted"/>
<comment type="pathway">
    <text evidence="1">Lipid metabolism.</text>
</comment>
<dbReference type="InterPro" id="IPR002123">
    <property type="entry name" value="Plipid/glycerol_acylTrfase"/>
</dbReference>
<feature type="transmembrane region" description="Helical" evidence="4">
    <location>
        <begin position="6"/>
        <end position="25"/>
    </location>
</feature>
<evidence type="ECO:0000313" key="7">
    <source>
        <dbReference type="Proteomes" id="UP000319817"/>
    </source>
</evidence>
<dbReference type="GO" id="GO:0006654">
    <property type="term" value="P:phosphatidic acid biosynthetic process"/>
    <property type="evidence" value="ECO:0007669"/>
    <property type="project" value="TreeGrafter"/>
</dbReference>
<accession>A0A517NP54</accession>
<dbReference type="GO" id="GO:0003841">
    <property type="term" value="F:1-acylglycerol-3-phosphate O-acyltransferase activity"/>
    <property type="evidence" value="ECO:0007669"/>
    <property type="project" value="TreeGrafter"/>
</dbReference>
<protein>
    <submittedName>
        <fullName evidence="6">2-acyl-glycerophospho-ethanolamine acyltransferase</fullName>
    </submittedName>
</protein>
<feature type="domain" description="Phospholipid/glycerol acyltransferase" evidence="5">
    <location>
        <begin position="39"/>
        <end position="160"/>
    </location>
</feature>
<keyword evidence="4" id="KW-1133">Transmembrane helix</keyword>
<keyword evidence="3 6" id="KW-0012">Acyltransferase</keyword>
<keyword evidence="2 6" id="KW-0808">Transferase</keyword>
<evidence type="ECO:0000259" key="5">
    <source>
        <dbReference type="SMART" id="SM00563"/>
    </source>
</evidence>
<dbReference type="AlphaFoldDB" id="A0A517NP54"/>
<evidence type="ECO:0000313" key="6">
    <source>
        <dbReference type="EMBL" id="QDT08911.1"/>
    </source>
</evidence>
<evidence type="ECO:0000256" key="4">
    <source>
        <dbReference type="SAM" id="Phobius"/>
    </source>
</evidence>
<sequence length="213" mass="23916">MINNALRYLYFLLIVRPFVLVVIGLNARDLDRLPKHGPAIVVANHNSHLDTMVLMALFGMNRLHCVRPVAAADHFLRNKWMAWFSTKIIGIIPLKRDMKGVRTDPLAALSEAIQDNQILLLFPEGSRGQPEVREKFKTGVAHIAKRHPEVPITPVFLHGLGKALPKGEGVLVPFFCDVFVGEPLAWKGDRANFMAEMEQSIDNLASQVHQPEF</sequence>
<dbReference type="CDD" id="cd07989">
    <property type="entry name" value="LPLAT_AGPAT-like"/>
    <property type="match status" value="1"/>
</dbReference>
<keyword evidence="4" id="KW-0472">Membrane</keyword>
<evidence type="ECO:0000256" key="1">
    <source>
        <dbReference type="ARBA" id="ARBA00005189"/>
    </source>
</evidence>
<organism evidence="6 7">
    <name type="scientific">Stieleria marina</name>
    <dbReference type="NCBI Taxonomy" id="1930275"/>
    <lineage>
        <taxon>Bacteria</taxon>
        <taxon>Pseudomonadati</taxon>
        <taxon>Planctomycetota</taxon>
        <taxon>Planctomycetia</taxon>
        <taxon>Pirellulales</taxon>
        <taxon>Pirellulaceae</taxon>
        <taxon>Stieleria</taxon>
    </lineage>
</organism>